<dbReference type="AlphaFoldDB" id="A0A2S5RA92"/>
<protein>
    <submittedName>
        <fullName evidence="1">Uncharacterized protein</fullName>
    </submittedName>
</protein>
<name>A0A2S5RA92_9PROT</name>
<dbReference type="EMBL" id="PHHC01000078">
    <property type="protein sequence ID" value="PPE04217.1"/>
    <property type="molecule type" value="Genomic_DNA"/>
</dbReference>
<proteinExistence type="predicted"/>
<comment type="caution">
    <text evidence="1">The sequence shown here is derived from an EMBL/GenBank/DDBJ whole genome shotgun (WGS) entry which is preliminary data.</text>
</comment>
<gene>
    <name evidence="1" type="ORF">HCUR_00408</name>
</gene>
<sequence length="37" mass="4628">MVRENFEQENNKEFEEEYHMILSSSEMFLYLKLVLEK</sequence>
<accession>A0A2S5RA92</accession>
<dbReference type="Proteomes" id="UP000239425">
    <property type="component" value="Unassembled WGS sequence"/>
</dbReference>
<evidence type="ECO:0000313" key="1">
    <source>
        <dbReference type="EMBL" id="PPE04217.1"/>
    </source>
</evidence>
<reference evidence="1 2" key="1">
    <citation type="submission" date="2017-11" db="EMBL/GenBank/DDBJ databases">
        <title>Comparative genomic analysis of Holospora spp., intranuclear symbionts of paramecia.</title>
        <authorList>
            <person name="Garushyants S.K."/>
            <person name="Beliavskaya A."/>
            <person name="Malko D.B."/>
            <person name="Logacheva M.D."/>
            <person name="Rautian M.S."/>
            <person name="Gelfand M.S."/>
        </authorList>
    </citation>
    <scope>NUCLEOTIDE SEQUENCE [LARGE SCALE GENOMIC DNA]</scope>
    <source>
        <strain evidence="2">02AZ16</strain>
    </source>
</reference>
<evidence type="ECO:0000313" key="2">
    <source>
        <dbReference type="Proteomes" id="UP000239425"/>
    </source>
</evidence>
<keyword evidence="2" id="KW-1185">Reference proteome</keyword>
<organism evidence="1 2">
    <name type="scientific">Holospora curviuscula</name>
    <dbReference type="NCBI Taxonomy" id="1082868"/>
    <lineage>
        <taxon>Bacteria</taxon>
        <taxon>Pseudomonadati</taxon>
        <taxon>Pseudomonadota</taxon>
        <taxon>Alphaproteobacteria</taxon>
        <taxon>Holosporales</taxon>
        <taxon>Holosporaceae</taxon>
        <taxon>Holospora</taxon>
    </lineage>
</organism>